<evidence type="ECO:0000259" key="1">
    <source>
        <dbReference type="Pfam" id="PF01796"/>
    </source>
</evidence>
<dbReference type="Proteomes" id="UP000054740">
    <property type="component" value="Unassembled WGS sequence"/>
</dbReference>
<reference evidence="4" key="1">
    <citation type="submission" date="2016-01" db="EMBL/GenBank/DDBJ databases">
        <authorList>
            <person name="Peeters C."/>
        </authorList>
    </citation>
    <scope>NUCLEOTIDE SEQUENCE [LARGE SCALE GENOMIC DNA]</scope>
</reference>
<dbReference type="PANTHER" id="PTHR34075:SF5">
    <property type="entry name" value="BLR3430 PROTEIN"/>
    <property type="match status" value="1"/>
</dbReference>
<gene>
    <name evidence="3" type="ORF">AWB70_03510</name>
</gene>
<sequence>MTTAYDKPLPAIDEYSKGYWNFARQHRLSVQVCRQCGHRHFPASPVCPSCLSDAQAWEAVSGRGTLVSWVTFHRAYWDAFRGELPYHVCLVQLDDGPIVVGNFGNGIPQDVKMGMPMKVQFEDVTPEVSLARFVPA</sequence>
<feature type="domain" description="ChsH2 rubredoxin-like zinc ribbon" evidence="2">
    <location>
        <begin position="20"/>
        <end position="54"/>
    </location>
</feature>
<dbReference type="InterPro" id="IPR002878">
    <property type="entry name" value="ChsH2_C"/>
</dbReference>
<evidence type="ECO:0000313" key="3">
    <source>
        <dbReference type="EMBL" id="SAL45228.1"/>
    </source>
</evidence>
<proteinExistence type="predicted"/>
<keyword evidence="4" id="KW-1185">Reference proteome</keyword>
<dbReference type="Pfam" id="PF12172">
    <property type="entry name" value="zf-ChsH2"/>
    <property type="match status" value="1"/>
</dbReference>
<dbReference type="SUPFAM" id="SSF50249">
    <property type="entry name" value="Nucleic acid-binding proteins"/>
    <property type="match status" value="1"/>
</dbReference>
<dbReference type="InterPro" id="IPR052513">
    <property type="entry name" value="Thioester_dehydratase-like"/>
</dbReference>
<feature type="domain" description="ChsH2 C-terminal OB-fold" evidence="1">
    <location>
        <begin position="57"/>
        <end position="122"/>
    </location>
</feature>
<evidence type="ECO:0008006" key="5">
    <source>
        <dbReference type="Google" id="ProtNLM"/>
    </source>
</evidence>
<dbReference type="InterPro" id="IPR022002">
    <property type="entry name" value="ChsH2_Znr"/>
</dbReference>
<dbReference type="InterPro" id="IPR012340">
    <property type="entry name" value="NA-bd_OB-fold"/>
</dbReference>
<dbReference type="AlphaFoldDB" id="A0A158HLE9"/>
<accession>A0A158HLE9</accession>
<dbReference type="RefSeq" id="WP_045456885.1">
    <property type="nucleotide sequence ID" value="NZ_AP014578.1"/>
</dbReference>
<organism evidence="3 4">
    <name type="scientific">Caballeronia cordobensis</name>
    <name type="common">Burkholderia cordobensis</name>
    <dbReference type="NCBI Taxonomy" id="1353886"/>
    <lineage>
        <taxon>Bacteria</taxon>
        <taxon>Pseudomonadati</taxon>
        <taxon>Pseudomonadota</taxon>
        <taxon>Betaproteobacteria</taxon>
        <taxon>Burkholderiales</taxon>
        <taxon>Burkholderiaceae</taxon>
        <taxon>Caballeronia</taxon>
    </lineage>
</organism>
<dbReference type="PANTHER" id="PTHR34075">
    <property type="entry name" value="BLR3430 PROTEIN"/>
    <property type="match status" value="1"/>
</dbReference>
<evidence type="ECO:0000259" key="2">
    <source>
        <dbReference type="Pfam" id="PF12172"/>
    </source>
</evidence>
<dbReference type="Gene3D" id="6.10.30.10">
    <property type="match status" value="1"/>
</dbReference>
<dbReference type="Pfam" id="PF01796">
    <property type="entry name" value="OB_ChsH2_C"/>
    <property type="match status" value="1"/>
</dbReference>
<evidence type="ECO:0000313" key="4">
    <source>
        <dbReference type="Proteomes" id="UP000054740"/>
    </source>
</evidence>
<dbReference type="EMBL" id="FCNY02000008">
    <property type="protein sequence ID" value="SAL45228.1"/>
    <property type="molecule type" value="Genomic_DNA"/>
</dbReference>
<protein>
    <recommendedName>
        <fullName evidence="5">DUF35 domain-containing protein</fullName>
    </recommendedName>
</protein>
<name>A0A158HLE9_CABCO</name>